<feature type="region of interest" description="Disordered" evidence="1">
    <location>
        <begin position="242"/>
        <end position="349"/>
    </location>
</feature>
<dbReference type="OrthoDB" id="3403253at2"/>
<protein>
    <submittedName>
        <fullName evidence="3">DUF4158 domain-containing protein</fullName>
    </submittedName>
</protein>
<feature type="region of interest" description="Disordered" evidence="1">
    <location>
        <begin position="364"/>
        <end position="403"/>
    </location>
</feature>
<feature type="compositionally biased region" description="Gly residues" evidence="1">
    <location>
        <begin position="1"/>
        <end position="18"/>
    </location>
</feature>
<gene>
    <name evidence="3" type="ORF">C7M71_024885</name>
</gene>
<dbReference type="InterPro" id="IPR025296">
    <property type="entry name" value="DUF4158"/>
</dbReference>
<evidence type="ECO:0000313" key="3">
    <source>
        <dbReference type="EMBL" id="AXI80147.1"/>
    </source>
</evidence>
<keyword evidence="4" id="KW-1185">Reference proteome</keyword>
<evidence type="ECO:0000313" key="4">
    <source>
        <dbReference type="Proteomes" id="UP000249340"/>
    </source>
</evidence>
<evidence type="ECO:0000256" key="1">
    <source>
        <dbReference type="SAM" id="MobiDB-lite"/>
    </source>
</evidence>
<feature type="compositionally biased region" description="Low complexity" evidence="1">
    <location>
        <begin position="242"/>
        <end position="257"/>
    </location>
</feature>
<reference evidence="4" key="1">
    <citation type="submission" date="2018-07" db="EMBL/GenBank/DDBJ databases">
        <title>Streptacidiphilus bronchialis DSM 106435 chromosome.</title>
        <authorList>
            <person name="Batra D."/>
            <person name="Gulvik C.A."/>
        </authorList>
    </citation>
    <scope>NUCLEOTIDE SEQUENCE [LARGE SCALE GENOMIC DNA]</scope>
    <source>
        <strain evidence="4">DSM 106435</strain>
    </source>
</reference>
<sequence length="403" mass="42367">MGAGGPDRGLDAAGGGPGAAAEQVGGEPVGVRVVAEVLRGGGPVPAGDAGEIPVPAVSYVAQQVKVPAEEWAAYDWSGRAIKRHRIEIQGAFGFRECSEGDQAQLAEWLAVELCGVELNRDRLAEAVVARCRKDRLEPPAPGQITRLVGGAVSTFEERFCAATVGRLSAATRSRLDDLIAEDAGADEESAGGGGTFFTELKADPGALGLDSLLAEVNKLQRVRGLKLPPELFGDRRARLTSAFPASGTSTTSGTASTPAPPTPATCPSCRATRKRPPPTLRKAARGSPPSATPPRDPDGAHGHRHRQPRSPARHLMPCRASSSPPPLSSPPVHHDPDGTVIPKTTTRSRTSSLRVLVILWSRDKRRKRRIASRLGKIPDGKPFPRPLAGNSPASRARPQGGRT</sequence>
<dbReference type="KEGG" id="stri:C7M71_024885"/>
<dbReference type="AlphaFoldDB" id="A0A345T2E2"/>
<feature type="region of interest" description="Disordered" evidence="1">
    <location>
        <begin position="1"/>
        <end position="24"/>
    </location>
</feature>
<name>A0A345T2E2_9ACTN</name>
<dbReference type="Proteomes" id="UP000249340">
    <property type="component" value="Chromosome"/>
</dbReference>
<feature type="domain" description="DUF4158" evidence="2">
    <location>
        <begin position="36"/>
        <end position="149"/>
    </location>
</feature>
<organism evidence="3 4">
    <name type="scientific">Peterkaempfera bronchialis</name>
    <dbReference type="NCBI Taxonomy" id="2126346"/>
    <lineage>
        <taxon>Bacteria</taxon>
        <taxon>Bacillati</taxon>
        <taxon>Actinomycetota</taxon>
        <taxon>Actinomycetes</taxon>
        <taxon>Kitasatosporales</taxon>
        <taxon>Streptomycetaceae</taxon>
        <taxon>Peterkaempfera</taxon>
    </lineage>
</organism>
<accession>A0A345T2E2</accession>
<evidence type="ECO:0000259" key="2">
    <source>
        <dbReference type="Pfam" id="PF13700"/>
    </source>
</evidence>
<dbReference type="EMBL" id="CP031264">
    <property type="protein sequence ID" value="AXI80147.1"/>
    <property type="molecule type" value="Genomic_DNA"/>
</dbReference>
<proteinExistence type="predicted"/>
<feature type="compositionally biased region" description="Basic residues" evidence="1">
    <location>
        <begin position="302"/>
        <end position="312"/>
    </location>
</feature>
<dbReference type="Pfam" id="PF13700">
    <property type="entry name" value="DUF4158"/>
    <property type="match status" value="1"/>
</dbReference>